<evidence type="ECO:0000259" key="1">
    <source>
        <dbReference type="Pfam" id="PF01575"/>
    </source>
</evidence>
<dbReference type="Gene3D" id="3.10.129.10">
    <property type="entry name" value="Hotdog Thioesterase"/>
    <property type="match status" value="1"/>
</dbReference>
<dbReference type="PANTHER" id="PTHR43664">
    <property type="entry name" value="MONOAMINE OXIDASE-RELATED"/>
    <property type="match status" value="1"/>
</dbReference>
<evidence type="ECO:0000313" key="2">
    <source>
        <dbReference type="EMBL" id="MDC0715219.1"/>
    </source>
</evidence>
<dbReference type="CDD" id="cd03454">
    <property type="entry name" value="YdeM"/>
    <property type="match status" value="1"/>
</dbReference>
<dbReference type="SUPFAM" id="SSF54637">
    <property type="entry name" value="Thioesterase/thiol ester dehydrase-isomerase"/>
    <property type="match status" value="1"/>
</dbReference>
<accession>A0ABT5DNR8</accession>
<sequence>MRYFEDFHVGQVHEAGPHKVSREEILAFARQFDPQSFHLDDEAGRRTIYGGIIASGWHTAAISHRLLVDCVLKEAAGLGSPGVDELRWLRPVRPDDALSLRVEVIELIPSRSKPDRGAIKYRIELHNQQNEVVMTLSAISMFSRRAASIE</sequence>
<dbReference type="RefSeq" id="WP_272145894.1">
    <property type="nucleotide sequence ID" value="NZ_JAQNDM010000002.1"/>
</dbReference>
<keyword evidence="3" id="KW-1185">Reference proteome</keyword>
<organism evidence="2 3">
    <name type="scientific">Stigmatella ashevillensis</name>
    <dbReference type="NCBI Taxonomy" id="2995309"/>
    <lineage>
        <taxon>Bacteria</taxon>
        <taxon>Pseudomonadati</taxon>
        <taxon>Myxococcota</taxon>
        <taxon>Myxococcia</taxon>
        <taxon>Myxococcales</taxon>
        <taxon>Cystobacterineae</taxon>
        <taxon>Archangiaceae</taxon>
        <taxon>Stigmatella</taxon>
    </lineage>
</organism>
<reference evidence="2 3" key="1">
    <citation type="submission" date="2022-11" db="EMBL/GenBank/DDBJ databases">
        <title>Minimal conservation of predation-associated metabolite biosynthetic gene clusters underscores biosynthetic potential of Myxococcota including descriptions for ten novel species: Archangium lansinium sp. nov., Myxococcus landrumus sp. nov., Nannocystis bai.</title>
        <authorList>
            <person name="Ahearne A."/>
            <person name="Stevens C."/>
            <person name="Dowd S."/>
        </authorList>
    </citation>
    <scope>NUCLEOTIDE SEQUENCE [LARGE SCALE GENOMIC DNA]</scope>
    <source>
        <strain evidence="2 3">NCWAL01</strain>
    </source>
</reference>
<dbReference type="InterPro" id="IPR029069">
    <property type="entry name" value="HotDog_dom_sf"/>
</dbReference>
<proteinExistence type="predicted"/>
<protein>
    <submittedName>
        <fullName evidence="2">MaoC family dehydratase</fullName>
    </submittedName>
</protein>
<dbReference type="EMBL" id="JAQNDM010000002">
    <property type="protein sequence ID" value="MDC0715219.1"/>
    <property type="molecule type" value="Genomic_DNA"/>
</dbReference>
<feature type="domain" description="MaoC-like" evidence="1">
    <location>
        <begin position="13"/>
        <end position="111"/>
    </location>
</feature>
<dbReference type="Proteomes" id="UP001221838">
    <property type="component" value="Unassembled WGS sequence"/>
</dbReference>
<comment type="caution">
    <text evidence="2">The sequence shown here is derived from an EMBL/GenBank/DDBJ whole genome shotgun (WGS) entry which is preliminary data.</text>
</comment>
<name>A0ABT5DNR8_9BACT</name>
<dbReference type="InterPro" id="IPR052342">
    <property type="entry name" value="MCH/BMMD"/>
</dbReference>
<dbReference type="Pfam" id="PF01575">
    <property type="entry name" value="MaoC_dehydratas"/>
    <property type="match status" value="1"/>
</dbReference>
<evidence type="ECO:0000313" key="3">
    <source>
        <dbReference type="Proteomes" id="UP001221838"/>
    </source>
</evidence>
<dbReference type="PANTHER" id="PTHR43664:SF1">
    <property type="entry name" value="BETA-METHYLMALYL-COA DEHYDRATASE"/>
    <property type="match status" value="1"/>
</dbReference>
<dbReference type="InterPro" id="IPR002539">
    <property type="entry name" value="MaoC-like_dom"/>
</dbReference>
<gene>
    <name evidence="2" type="ORF">POL68_42615</name>
</gene>